<feature type="non-terminal residue" evidence="2">
    <location>
        <position position="1"/>
    </location>
</feature>
<feature type="region of interest" description="Disordered" evidence="1">
    <location>
        <begin position="157"/>
        <end position="191"/>
    </location>
</feature>
<name>A0A6J4NKH6_9ACTN</name>
<protein>
    <submittedName>
        <fullName evidence="2">Uncharacterized protein</fullName>
    </submittedName>
</protein>
<feature type="compositionally biased region" description="Basic and acidic residues" evidence="1">
    <location>
        <begin position="170"/>
        <end position="191"/>
    </location>
</feature>
<evidence type="ECO:0000256" key="1">
    <source>
        <dbReference type="SAM" id="MobiDB-lite"/>
    </source>
</evidence>
<accession>A0A6J4NKH6</accession>
<reference evidence="2" key="1">
    <citation type="submission" date="2020-02" db="EMBL/GenBank/DDBJ databases">
        <authorList>
            <person name="Meier V. D."/>
        </authorList>
    </citation>
    <scope>NUCLEOTIDE SEQUENCE</scope>
    <source>
        <strain evidence="2">AVDCRST_MAG32</strain>
    </source>
</reference>
<organism evidence="2">
    <name type="scientific">uncultured Nocardioides sp</name>
    <dbReference type="NCBI Taxonomy" id="198441"/>
    <lineage>
        <taxon>Bacteria</taxon>
        <taxon>Bacillati</taxon>
        <taxon>Actinomycetota</taxon>
        <taxon>Actinomycetes</taxon>
        <taxon>Propionibacteriales</taxon>
        <taxon>Nocardioidaceae</taxon>
        <taxon>Nocardioides</taxon>
        <taxon>environmental samples</taxon>
    </lineage>
</organism>
<sequence>GGHGRRGEAATRHGRGVERLAARAPRPPSGRVAGLATHARRAGVLLRGVRAGGPAVRLGRLDRQAGRRGPHDDVVRAPPQGQRVDPHQQGPGRPARAGRADGAGRHGCGLPRQGDRDVDPDGPGRGPGRPRRPVGGVRAPPGRSPALGVVVALGAEGYPRLDRAGQAGRDACRPGRRDRREGCPRGEGGHV</sequence>
<evidence type="ECO:0000313" key="2">
    <source>
        <dbReference type="EMBL" id="CAA9387311.1"/>
    </source>
</evidence>
<dbReference type="AlphaFoldDB" id="A0A6J4NKH6"/>
<dbReference type="EMBL" id="CADCUM010000086">
    <property type="protein sequence ID" value="CAA9387311.1"/>
    <property type="molecule type" value="Genomic_DNA"/>
</dbReference>
<gene>
    <name evidence="2" type="ORF">AVDCRST_MAG32-2079</name>
</gene>
<feature type="compositionally biased region" description="Basic and acidic residues" evidence="1">
    <location>
        <begin position="1"/>
        <end position="21"/>
    </location>
</feature>
<feature type="region of interest" description="Disordered" evidence="1">
    <location>
        <begin position="1"/>
        <end position="145"/>
    </location>
</feature>
<feature type="non-terminal residue" evidence="2">
    <location>
        <position position="191"/>
    </location>
</feature>
<proteinExistence type="predicted"/>
<feature type="compositionally biased region" description="Basic and acidic residues" evidence="1">
    <location>
        <begin position="59"/>
        <end position="75"/>
    </location>
</feature>